<dbReference type="KEGG" id="palr:HGI30_17990"/>
<dbReference type="SUPFAM" id="SSF52172">
    <property type="entry name" value="CheY-like"/>
    <property type="match status" value="1"/>
</dbReference>
<dbReference type="SMART" id="SM00448">
    <property type="entry name" value="REC"/>
    <property type="match status" value="1"/>
</dbReference>
<gene>
    <name evidence="11" type="ORF">HGI30_17990</name>
</gene>
<dbReference type="Pfam" id="PF00072">
    <property type="entry name" value="Response_reg"/>
    <property type="match status" value="1"/>
</dbReference>
<reference evidence="11 12" key="1">
    <citation type="submission" date="2020-04" db="EMBL/GenBank/DDBJ databases">
        <title>Novel Paenibacillus strain UniB2 isolated from commercial digestive syrup.</title>
        <authorList>
            <person name="Thorat V."/>
            <person name="Kirdat K."/>
            <person name="Tiwarekar B."/>
            <person name="Yadav A."/>
        </authorList>
    </citation>
    <scope>NUCLEOTIDE SEQUENCE [LARGE SCALE GENOMIC DNA]</scope>
    <source>
        <strain evidence="11 12">UniB2</strain>
    </source>
</reference>
<dbReference type="GO" id="GO:0006355">
    <property type="term" value="P:regulation of DNA-templated transcription"/>
    <property type="evidence" value="ECO:0007669"/>
    <property type="project" value="InterPro"/>
</dbReference>
<dbReference type="Gene3D" id="1.10.10.10">
    <property type="entry name" value="Winged helix-like DNA-binding domain superfamily/Winged helix DNA-binding domain"/>
    <property type="match status" value="1"/>
</dbReference>
<dbReference type="Gene3D" id="3.40.50.2300">
    <property type="match status" value="1"/>
</dbReference>
<dbReference type="InterPro" id="IPR001867">
    <property type="entry name" value="OmpR/PhoB-type_DNA-bd"/>
</dbReference>
<feature type="domain" description="OmpR/PhoB-type" evidence="10">
    <location>
        <begin position="153"/>
        <end position="251"/>
    </location>
</feature>
<dbReference type="GO" id="GO:0000156">
    <property type="term" value="F:phosphorelay response regulator activity"/>
    <property type="evidence" value="ECO:0007669"/>
    <property type="project" value="TreeGrafter"/>
</dbReference>
<dbReference type="RefSeq" id="WP_168908820.1">
    <property type="nucleotide sequence ID" value="NZ_CP051428.1"/>
</dbReference>
<evidence type="ECO:0000256" key="8">
    <source>
        <dbReference type="SAM" id="MobiDB-lite"/>
    </source>
</evidence>
<dbReference type="InterPro" id="IPR039420">
    <property type="entry name" value="WalR-like"/>
</dbReference>
<evidence type="ECO:0000256" key="2">
    <source>
        <dbReference type="ARBA" id="ARBA00023012"/>
    </source>
</evidence>
<evidence type="ECO:0000259" key="9">
    <source>
        <dbReference type="PROSITE" id="PS50110"/>
    </source>
</evidence>
<evidence type="ECO:0000256" key="3">
    <source>
        <dbReference type="ARBA" id="ARBA00023015"/>
    </source>
</evidence>
<feature type="compositionally biased region" description="Basic and acidic residues" evidence="8">
    <location>
        <begin position="131"/>
        <end position="146"/>
    </location>
</feature>
<evidence type="ECO:0000259" key="10">
    <source>
        <dbReference type="PROSITE" id="PS51755"/>
    </source>
</evidence>
<feature type="domain" description="Response regulatory" evidence="9">
    <location>
        <begin position="3"/>
        <end position="116"/>
    </location>
</feature>
<dbReference type="InterPro" id="IPR016032">
    <property type="entry name" value="Sig_transdc_resp-reg_C-effctor"/>
</dbReference>
<dbReference type="EMBL" id="CP051428">
    <property type="protein sequence ID" value="QJC53279.1"/>
    <property type="molecule type" value="Genomic_DNA"/>
</dbReference>
<evidence type="ECO:0000256" key="5">
    <source>
        <dbReference type="ARBA" id="ARBA00023163"/>
    </source>
</evidence>
<dbReference type="InterPro" id="IPR036388">
    <property type="entry name" value="WH-like_DNA-bd_sf"/>
</dbReference>
<dbReference type="GO" id="GO:0000976">
    <property type="term" value="F:transcription cis-regulatory region binding"/>
    <property type="evidence" value="ECO:0007669"/>
    <property type="project" value="TreeGrafter"/>
</dbReference>
<dbReference type="InterPro" id="IPR011006">
    <property type="entry name" value="CheY-like_superfamily"/>
</dbReference>
<protein>
    <submittedName>
        <fullName evidence="11">Response regulator transcription factor</fullName>
    </submittedName>
</protein>
<keyword evidence="1 6" id="KW-0597">Phosphoprotein</keyword>
<dbReference type="PANTHER" id="PTHR48111">
    <property type="entry name" value="REGULATOR OF RPOS"/>
    <property type="match status" value="1"/>
</dbReference>
<name>A0A6H2H103_9BACL</name>
<dbReference type="PROSITE" id="PS50110">
    <property type="entry name" value="RESPONSE_REGULATORY"/>
    <property type="match status" value="1"/>
</dbReference>
<feature type="region of interest" description="Disordered" evidence="8">
    <location>
        <begin position="126"/>
        <end position="149"/>
    </location>
</feature>
<evidence type="ECO:0000256" key="4">
    <source>
        <dbReference type="ARBA" id="ARBA00023125"/>
    </source>
</evidence>
<proteinExistence type="predicted"/>
<dbReference type="AlphaFoldDB" id="A0A6H2H103"/>
<dbReference type="Proteomes" id="UP000502136">
    <property type="component" value="Chromosome"/>
</dbReference>
<evidence type="ECO:0000313" key="11">
    <source>
        <dbReference type="EMBL" id="QJC53279.1"/>
    </source>
</evidence>
<keyword evidence="4 7" id="KW-0238">DNA-binding</keyword>
<accession>A0A6H2H103</accession>
<dbReference type="Gene3D" id="6.10.250.690">
    <property type="match status" value="1"/>
</dbReference>
<dbReference type="Pfam" id="PF00486">
    <property type="entry name" value="Trans_reg_C"/>
    <property type="match status" value="1"/>
</dbReference>
<dbReference type="GO" id="GO:0005829">
    <property type="term" value="C:cytosol"/>
    <property type="evidence" value="ECO:0007669"/>
    <property type="project" value="TreeGrafter"/>
</dbReference>
<feature type="modified residue" description="4-aspartylphosphate" evidence="6">
    <location>
        <position position="52"/>
    </location>
</feature>
<feature type="DNA-binding region" description="OmpR/PhoB-type" evidence="7">
    <location>
        <begin position="153"/>
        <end position="251"/>
    </location>
</feature>
<sequence>MYRITIVEDDDKIARLLGEALERYGFEPQRAQRMKELTLDFEEQQPHLVLMDINLPYFDGFYWCRQFRQRSNAPVLFISARSGEMDQVMAIENGGDDYVTKPIHLDLLLAKIKSALRRSYGEYAAAPRSGEGAERAHDPQASDKPGHGAPAGSFELRCGALRLDISRSLLLWREQSAQLSRNERLLAEALLEADGAIVSRDRLLESLWDDTAFVDDNTLTVNVTRLRRKLEELGLGGVLETHRGQGYRLNDADLAAGPDGGGL</sequence>
<keyword evidence="3" id="KW-0805">Transcription regulation</keyword>
<dbReference type="PANTHER" id="PTHR48111:SF43">
    <property type="entry name" value="STAGE 0 SPORULATION PROTEIN A HOMOLOG"/>
    <property type="match status" value="1"/>
</dbReference>
<keyword evidence="12" id="KW-1185">Reference proteome</keyword>
<dbReference type="SMART" id="SM00862">
    <property type="entry name" value="Trans_reg_C"/>
    <property type="match status" value="1"/>
</dbReference>
<evidence type="ECO:0000256" key="1">
    <source>
        <dbReference type="ARBA" id="ARBA00022553"/>
    </source>
</evidence>
<keyword evidence="2" id="KW-0902">Two-component regulatory system</keyword>
<keyword evidence="5" id="KW-0804">Transcription</keyword>
<evidence type="ECO:0000256" key="7">
    <source>
        <dbReference type="PROSITE-ProRule" id="PRU01091"/>
    </source>
</evidence>
<dbReference type="InterPro" id="IPR001789">
    <property type="entry name" value="Sig_transdc_resp-reg_receiver"/>
</dbReference>
<dbReference type="SUPFAM" id="SSF46894">
    <property type="entry name" value="C-terminal effector domain of the bipartite response regulators"/>
    <property type="match status" value="1"/>
</dbReference>
<evidence type="ECO:0000313" key="12">
    <source>
        <dbReference type="Proteomes" id="UP000502136"/>
    </source>
</evidence>
<organism evidence="11 12">
    <name type="scientific">Paenibacillus albicereus</name>
    <dbReference type="NCBI Taxonomy" id="2726185"/>
    <lineage>
        <taxon>Bacteria</taxon>
        <taxon>Bacillati</taxon>
        <taxon>Bacillota</taxon>
        <taxon>Bacilli</taxon>
        <taxon>Bacillales</taxon>
        <taxon>Paenibacillaceae</taxon>
        <taxon>Paenibacillus</taxon>
    </lineage>
</organism>
<dbReference type="CDD" id="cd00383">
    <property type="entry name" value="trans_reg_C"/>
    <property type="match status" value="1"/>
</dbReference>
<evidence type="ECO:0000256" key="6">
    <source>
        <dbReference type="PROSITE-ProRule" id="PRU00169"/>
    </source>
</evidence>
<dbReference type="PROSITE" id="PS51755">
    <property type="entry name" value="OMPR_PHOB"/>
    <property type="match status" value="1"/>
</dbReference>
<dbReference type="CDD" id="cd18159">
    <property type="entry name" value="REC_OmpR_NsrR-like"/>
    <property type="match status" value="1"/>
</dbReference>
<dbReference type="GO" id="GO:0032993">
    <property type="term" value="C:protein-DNA complex"/>
    <property type="evidence" value="ECO:0007669"/>
    <property type="project" value="TreeGrafter"/>
</dbReference>